<comment type="caution">
    <text evidence="2">The sequence shown here is derived from an EMBL/GenBank/DDBJ whole genome shotgun (WGS) entry which is preliminary data.</text>
</comment>
<dbReference type="RefSeq" id="WP_216248695.1">
    <property type="nucleotide sequence ID" value="NZ_JAZHFS010000011.1"/>
</dbReference>
<dbReference type="CDD" id="cd00732">
    <property type="entry name" value="CheW"/>
    <property type="match status" value="1"/>
</dbReference>
<dbReference type="InterPro" id="IPR039315">
    <property type="entry name" value="CheW"/>
</dbReference>
<proteinExistence type="predicted"/>
<sequence>MATGINNAIVTERQLVTFLLGEDEFGADIMDVKEIIRVPDITKVPNAPNYLEGACNLRGNVLPIIDGRTRFNLERKSKDETSRILVIDVEGKATGMLVDKVSEVIRVATDNIEEPPHIVKNVDSDYLNGVLKLNNGTRLVMILDVVRALNVNGTVKQLKKNQAQSSQNNSTLVKNVSADSIDVEQLVSFLLDKEEYAIGIMKVKEIIRVPQVVKIPNCEAYIEGVVSLRDNLLPIINLRTYFGMEQMEIDDHTRILVIDMGSFSAGIMVDKISEVLKVPTNIIQPPPKFSSQSGEQLKGIAKLNNGKRMILILEPSKLVSEDELSAISGVNGTHKQGNEERGITTQLIEEEQLVTFKIDVEEYGVKIANVQEINRMPEVTKVPRAPYFIEGIVNLRGNVIPALDLRKLFSFPQKPVTDATRIIIVDFNGKRTGIVVDSVLEVLRFEKNLIESPPDILSSGIDSDYVEGVGKLEGGKRIILILDISKVLSFS</sequence>
<protein>
    <submittedName>
        <fullName evidence="2">Chemotaxis protein CheW</fullName>
    </submittedName>
</protein>
<evidence type="ECO:0000313" key="3">
    <source>
        <dbReference type="Proteomes" id="UP001498469"/>
    </source>
</evidence>
<feature type="domain" description="CheW-like" evidence="1">
    <location>
        <begin position="183"/>
        <end position="324"/>
    </location>
</feature>
<dbReference type="SMART" id="SM00260">
    <property type="entry name" value="CheW"/>
    <property type="match status" value="3"/>
</dbReference>
<name>A0ABU7UR15_9CLOT</name>
<evidence type="ECO:0000313" key="2">
    <source>
        <dbReference type="EMBL" id="MEF2113269.1"/>
    </source>
</evidence>
<dbReference type="Pfam" id="PF01584">
    <property type="entry name" value="CheW"/>
    <property type="match status" value="3"/>
</dbReference>
<dbReference type="PANTHER" id="PTHR22617">
    <property type="entry name" value="CHEMOTAXIS SENSOR HISTIDINE KINASE-RELATED"/>
    <property type="match status" value="1"/>
</dbReference>
<dbReference type="PANTHER" id="PTHR22617:SF23">
    <property type="entry name" value="CHEMOTAXIS PROTEIN CHEW"/>
    <property type="match status" value="1"/>
</dbReference>
<keyword evidence="3" id="KW-1185">Reference proteome</keyword>
<dbReference type="PROSITE" id="PS50851">
    <property type="entry name" value="CHEW"/>
    <property type="match status" value="3"/>
</dbReference>
<feature type="domain" description="CheW-like" evidence="1">
    <location>
        <begin position="12"/>
        <end position="154"/>
    </location>
</feature>
<evidence type="ECO:0000259" key="1">
    <source>
        <dbReference type="PROSITE" id="PS50851"/>
    </source>
</evidence>
<organism evidence="2 3">
    <name type="scientific">Clostridium frigoriphilum</name>
    <dbReference type="NCBI Taxonomy" id="443253"/>
    <lineage>
        <taxon>Bacteria</taxon>
        <taxon>Bacillati</taxon>
        <taxon>Bacillota</taxon>
        <taxon>Clostridia</taxon>
        <taxon>Eubacteriales</taxon>
        <taxon>Clostridiaceae</taxon>
        <taxon>Clostridium</taxon>
    </lineage>
</organism>
<dbReference type="EMBL" id="JAZHFS010000011">
    <property type="protein sequence ID" value="MEF2113269.1"/>
    <property type="molecule type" value="Genomic_DNA"/>
</dbReference>
<dbReference type="Proteomes" id="UP001498469">
    <property type="component" value="Unassembled WGS sequence"/>
</dbReference>
<feature type="domain" description="CheW-like" evidence="1">
    <location>
        <begin position="350"/>
        <end position="491"/>
    </location>
</feature>
<gene>
    <name evidence="2" type="ORF">SJI18_13235</name>
</gene>
<reference evidence="2 3" key="1">
    <citation type="submission" date="2023-11" db="EMBL/GenBank/DDBJ databases">
        <title>Draft genome sequence of a psychrophilic Clostridium strain from permafrost water brine.</title>
        <authorList>
            <person name="Shcherbakova V.A."/>
            <person name="Trubitsyn V.E."/>
            <person name="Zakharyuk A.G."/>
        </authorList>
    </citation>
    <scope>NUCLEOTIDE SEQUENCE [LARGE SCALE GENOMIC DNA]</scope>
    <source>
        <strain evidence="2 3">14F</strain>
    </source>
</reference>
<accession>A0ABU7UR15</accession>
<dbReference type="InterPro" id="IPR002545">
    <property type="entry name" value="CheW-lke_dom"/>
</dbReference>